<dbReference type="PANTHER" id="PTHR41523">
    <property type="entry name" value="TWO-COMPONENT SYSTEM SENSOR PROTEIN"/>
    <property type="match status" value="1"/>
</dbReference>
<evidence type="ECO:0000256" key="3">
    <source>
        <dbReference type="ARBA" id="ARBA00022553"/>
    </source>
</evidence>
<keyword evidence="3" id="KW-0597">Phosphoprotein</keyword>
<feature type="domain" description="Histidine kinase" evidence="9">
    <location>
        <begin position="155"/>
        <end position="346"/>
    </location>
</feature>
<dbReference type="SMART" id="SM00387">
    <property type="entry name" value="HATPase_c"/>
    <property type="match status" value="1"/>
</dbReference>
<dbReference type="InterPro" id="IPR036890">
    <property type="entry name" value="HATPase_C_sf"/>
</dbReference>
<dbReference type="Pfam" id="PF02518">
    <property type="entry name" value="HATPase_c"/>
    <property type="match status" value="1"/>
</dbReference>
<dbReference type="GO" id="GO:0004673">
    <property type="term" value="F:protein histidine kinase activity"/>
    <property type="evidence" value="ECO:0007669"/>
    <property type="project" value="UniProtKB-EC"/>
</dbReference>
<evidence type="ECO:0000256" key="1">
    <source>
        <dbReference type="ARBA" id="ARBA00000085"/>
    </source>
</evidence>
<dbReference type="InterPro" id="IPR005467">
    <property type="entry name" value="His_kinase_dom"/>
</dbReference>
<dbReference type="KEGG" id="ock:EXM22_12830"/>
<dbReference type="OrthoDB" id="9767435at2"/>
<dbReference type="SUPFAM" id="SSF55874">
    <property type="entry name" value="ATPase domain of HSP90 chaperone/DNA topoisomerase II/histidine kinase"/>
    <property type="match status" value="1"/>
</dbReference>
<evidence type="ECO:0000256" key="7">
    <source>
        <dbReference type="ARBA" id="ARBA00022840"/>
    </source>
</evidence>
<keyword evidence="11" id="KW-1185">Reference proteome</keyword>
<dbReference type="PROSITE" id="PS50109">
    <property type="entry name" value="HIS_KIN"/>
    <property type="match status" value="1"/>
</dbReference>
<dbReference type="PANTHER" id="PTHR41523:SF8">
    <property type="entry name" value="ETHYLENE RESPONSE SENSOR PROTEIN"/>
    <property type="match status" value="1"/>
</dbReference>
<evidence type="ECO:0000313" key="10">
    <source>
        <dbReference type="EMBL" id="QEN08832.1"/>
    </source>
</evidence>
<evidence type="ECO:0000313" key="11">
    <source>
        <dbReference type="Proteomes" id="UP000324209"/>
    </source>
</evidence>
<evidence type="ECO:0000256" key="8">
    <source>
        <dbReference type="SAM" id="Phobius"/>
    </source>
</evidence>
<keyword evidence="8" id="KW-0472">Membrane</keyword>
<dbReference type="Gene3D" id="3.30.565.10">
    <property type="entry name" value="Histidine kinase-like ATPase, C-terminal domain"/>
    <property type="match status" value="1"/>
</dbReference>
<dbReference type="InterPro" id="IPR003594">
    <property type="entry name" value="HATPase_dom"/>
</dbReference>
<evidence type="ECO:0000256" key="2">
    <source>
        <dbReference type="ARBA" id="ARBA00012438"/>
    </source>
</evidence>
<dbReference type="CDD" id="cd16936">
    <property type="entry name" value="HATPase_RsbW-like"/>
    <property type="match status" value="1"/>
</dbReference>
<keyword evidence="8" id="KW-1133">Transmembrane helix</keyword>
<dbReference type="Proteomes" id="UP000324209">
    <property type="component" value="Chromosome"/>
</dbReference>
<keyword evidence="5" id="KW-0547">Nucleotide-binding</keyword>
<reference evidence="10 11" key="1">
    <citation type="submission" date="2019-02" db="EMBL/GenBank/DDBJ databases">
        <title>Complete Genome Sequence and Methylome Analysis of free living Spirochaetas.</title>
        <authorList>
            <person name="Fomenkov A."/>
            <person name="Dubinina G."/>
            <person name="Leshcheva N."/>
            <person name="Mikheeva N."/>
            <person name="Grabovich M."/>
            <person name="Vincze T."/>
            <person name="Roberts R.J."/>
        </authorList>
    </citation>
    <scope>NUCLEOTIDE SEQUENCE [LARGE SCALE GENOMIC DNA]</scope>
    <source>
        <strain evidence="10 11">K2</strain>
    </source>
</reference>
<dbReference type="GO" id="GO:0005524">
    <property type="term" value="F:ATP binding"/>
    <property type="evidence" value="ECO:0007669"/>
    <property type="project" value="UniProtKB-KW"/>
</dbReference>
<feature type="transmembrane region" description="Helical" evidence="8">
    <location>
        <begin position="34"/>
        <end position="52"/>
    </location>
</feature>
<gene>
    <name evidence="10" type="ORF">EXM22_12830</name>
</gene>
<evidence type="ECO:0000256" key="6">
    <source>
        <dbReference type="ARBA" id="ARBA00022777"/>
    </source>
</evidence>
<dbReference type="RefSeq" id="WP_149486911.1">
    <property type="nucleotide sequence ID" value="NZ_CP036150.1"/>
</dbReference>
<comment type="catalytic activity">
    <reaction evidence="1">
        <text>ATP + protein L-histidine = ADP + protein N-phospho-L-histidine.</text>
        <dbReference type="EC" id="2.7.13.3"/>
    </reaction>
</comment>
<keyword evidence="6 10" id="KW-0418">Kinase</keyword>
<dbReference type="EMBL" id="CP036150">
    <property type="protein sequence ID" value="QEN08832.1"/>
    <property type="molecule type" value="Genomic_DNA"/>
</dbReference>
<keyword evidence="7" id="KW-0067">ATP-binding</keyword>
<dbReference type="Gene3D" id="3.30.450.20">
    <property type="entry name" value="PAS domain"/>
    <property type="match status" value="1"/>
</dbReference>
<dbReference type="InterPro" id="IPR011495">
    <property type="entry name" value="Sig_transdc_His_kin_sub2_dim/P"/>
</dbReference>
<keyword evidence="8" id="KW-0812">Transmembrane</keyword>
<sequence>MISNQNYKSILTPFDKKINFILFRILKNHKYKSLFIALALYVIILLIFGDFLKISCNYFVLIPLIAFSFVYGFPGGLLFGMMALPLNIMMFYLMGQMFFVPENLYIAELSGLLVGGITGYQSEYFIKLIKEIEVRRTAETLLRESLEDKELLLKEVNHRVRNNLNIIKSLIQLHSNKMEHPIFREECDKLKDRVFSISLIHEQLFLENQPLMLDLPCYMDTLLDNLVLSIKKQDVRLNRQWPDTGMPISSYRVLYLGLIVHEVVMNSLKYGCPADGTPEIFISLDDLGRNQYLLRISDNGSGFDPQTSAKGLGLRMIETLSQHLDGSVRWEFDEGCCFFLEFSNKQPEVFCSNL</sequence>
<dbReference type="EC" id="2.7.13.3" evidence="2"/>
<evidence type="ECO:0000256" key="5">
    <source>
        <dbReference type="ARBA" id="ARBA00022741"/>
    </source>
</evidence>
<evidence type="ECO:0000256" key="4">
    <source>
        <dbReference type="ARBA" id="ARBA00022679"/>
    </source>
</evidence>
<dbReference type="Pfam" id="PF07568">
    <property type="entry name" value="HisKA_2"/>
    <property type="match status" value="1"/>
</dbReference>
<accession>A0A5C1QRX2</accession>
<protein>
    <recommendedName>
        <fullName evidence="2">histidine kinase</fullName>
        <ecNumber evidence="2">2.7.13.3</ecNumber>
    </recommendedName>
</protein>
<feature type="transmembrane region" description="Helical" evidence="8">
    <location>
        <begin position="58"/>
        <end position="84"/>
    </location>
</feature>
<proteinExistence type="predicted"/>
<dbReference type="AlphaFoldDB" id="A0A5C1QRX2"/>
<organism evidence="10 11">
    <name type="scientific">Oceanispirochaeta crateris</name>
    <dbReference type="NCBI Taxonomy" id="2518645"/>
    <lineage>
        <taxon>Bacteria</taxon>
        <taxon>Pseudomonadati</taxon>
        <taxon>Spirochaetota</taxon>
        <taxon>Spirochaetia</taxon>
        <taxon>Spirochaetales</taxon>
        <taxon>Spirochaetaceae</taxon>
        <taxon>Oceanispirochaeta</taxon>
    </lineage>
</organism>
<evidence type="ECO:0000259" key="9">
    <source>
        <dbReference type="PROSITE" id="PS50109"/>
    </source>
</evidence>
<keyword evidence="4" id="KW-0808">Transferase</keyword>
<name>A0A5C1QRX2_9SPIO</name>